<evidence type="ECO:0000313" key="12">
    <source>
        <dbReference type="Proteomes" id="UP000282674"/>
    </source>
</evidence>
<feature type="transmembrane region" description="Helical" evidence="9">
    <location>
        <begin position="43"/>
        <end position="61"/>
    </location>
</feature>
<keyword evidence="7" id="KW-0067">ATP-binding</keyword>
<comment type="caution">
    <text evidence="11">The sequence shown here is derived from an EMBL/GenBank/DDBJ whole genome shotgun (WGS) entry which is preliminary data.</text>
</comment>
<feature type="transmembrane region" description="Helical" evidence="9">
    <location>
        <begin position="107"/>
        <end position="128"/>
    </location>
</feature>
<feature type="transmembrane region" description="Helical" evidence="9">
    <location>
        <begin position="148"/>
        <end position="164"/>
    </location>
</feature>
<dbReference type="SMART" id="SM00387">
    <property type="entry name" value="HATPase_c"/>
    <property type="match status" value="1"/>
</dbReference>
<gene>
    <name evidence="11" type="ORF">EBO15_33765</name>
</gene>
<dbReference type="PANTHER" id="PTHR24421">
    <property type="entry name" value="NITRATE/NITRITE SENSOR PROTEIN NARX-RELATED"/>
    <property type="match status" value="1"/>
</dbReference>
<evidence type="ECO:0000256" key="8">
    <source>
        <dbReference type="ARBA" id="ARBA00023012"/>
    </source>
</evidence>
<dbReference type="PANTHER" id="PTHR24421:SF10">
    <property type="entry name" value="NITRATE_NITRITE SENSOR PROTEIN NARQ"/>
    <property type="match status" value="1"/>
</dbReference>
<dbReference type="Gene3D" id="1.20.5.1930">
    <property type="match status" value="1"/>
</dbReference>
<dbReference type="Pfam" id="PF07730">
    <property type="entry name" value="HisKA_3"/>
    <property type="match status" value="1"/>
</dbReference>
<dbReference type="OrthoDB" id="227596at2"/>
<evidence type="ECO:0000256" key="6">
    <source>
        <dbReference type="ARBA" id="ARBA00022777"/>
    </source>
</evidence>
<evidence type="ECO:0000256" key="2">
    <source>
        <dbReference type="ARBA" id="ARBA00012438"/>
    </source>
</evidence>
<dbReference type="GO" id="GO:0000155">
    <property type="term" value="F:phosphorelay sensor kinase activity"/>
    <property type="evidence" value="ECO:0007669"/>
    <property type="project" value="InterPro"/>
</dbReference>
<organism evidence="11 12">
    <name type="scientific">Actinomadura harenae</name>
    <dbReference type="NCBI Taxonomy" id="2483351"/>
    <lineage>
        <taxon>Bacteria</taxon>
        <taxon>Bacillati</taxon>
        <taxon>Actinomycetota</taxon>
        <taxon>Actinomycetes</taxon>
        <taxon>Streptosporangiales</taxon>
        <taxon>Thermomonosporaceae</taxon>
        <taxon>Actinomadura</taxon>
    </lineage>
</organism>
<dbReference type="GO" id="GO:0005524">
    <property type="term" value="F:ATP binding"/>
    <property type="evidence" value="ECO:0007669"/>
    <property type="project" value="UniProtKB-KW"/>
</dbReference>
<evidence type="ECO:0000256" key="1">
    <source>
        <dbReference type="ARBA" id="ARBA00000085"/>
    </source>
</evidence>
<evidence type="ECO:0000259" key="10">
    <source>
        <dbReference type="SMART" id="SM00387"/>
    </source>
</evidence>
<dbReference type="Proteomes" id="UP000282674">
    <property type="component" value="Unassembled WGS sequence"/>
</dbReference>
<keyword evidence="6 11" id="KW-0418">Kinase</keyword>
<keyword evidence="9" id="KW-0472">Membrane</keyword>
<dbReference type="SUPFAM" id="SSF55874">
    <property type="entry name" value="ATPase domain of HSP90 chaperone/DNA topoisomerase II/histidine kinase"/>
    <property type="match status" value="1"/>
</dbReference>
<evidence type="ECO:0000256" key="3">
    <source>
        <dbReference type="ARBA" id="ARBA00022553"/>
    </source>
</evidence>
<dbReference type="Gene3D" id="3.30.565.10">
    <property type="entry name" value="Histidine kinase-like ATPase, C-terminal domain"/>
    <property type="match status" value="1"/>
</dbReference>
<dbReference type="InterPro" id="IPR050482">
    <property type="entry name" value="Sensor_HK_TwoCompSys"/>
</dbReference>
<name>A0A3M2LM20_9ACTN</name>
<feature type="domain" description="Histidine kinase/HSP90-like ATPase" evidence="10">
    <location>
        <begin position="308"/>
        <end position="400"/>
    </location>
</feature>
<dbReference type="EC" id="2.7.13.3" evidence="2"/>
<keyword evidence="4" id="KW-0808">Transferase</keyword>
<evidence type="ECO:0000256" key="5">
    <source>
        <dbReference type="ARBA" id="ARBA00022741"/>
    </source>
</evidence>
<dbReference type="GO" id="GO:0016020">
    <property type="term" value="C:membrane"/>
    <property type="evidence" value="ECO:0007669"/>
    <property type="project" value="InterPro"/>
</dbReference>
<dbReference type="InterPro" id="IPR036890">
    <property type="entry name" value="HATPase_C_sf"/>
</dbReference>
<keyword evidence="9" id="KW-0812">Transmembrane</keyword>
<evidence type="ECO:0000256" key="7">
    <source>
        <dbReference type="ARBA" id="ARBA00022840"/>
    </source>
</evidence>
<sequence length="402" mass="42893">MNTRPPLLKRLTRRQLIAVDVLICGALMVLGRPTHAQLAQSGLTPLLFTVIMGAMAGSVAVRRIWPLAAVGTSLAAFLGLAAHGFAKFPTMPVALVLYMVAVLRPRGTALAALVGVELGVGFGCAVAGPSPGSHWSPSFGADWRDLWFGQSTALIAFWATGVMLRTQRRYERELQAQAERGAQDRIEEARRTVTRERMRIARELHDVVAHSMSVIAVQAGVGHHVIGVRPDEAGKALAAIETTSRAALREMRGLLSVLREETADDTAEPFLATPGLADLARLAEQTERATGLRVELQIDGAPGELPPARELAGYRIVQEALTNVVKHAGADRVRVRVVRGDADVEIEVTDDGAGPVAGTVPSGHGLVGMRERVALYGGEFTAGPRPHGGFRVWARLPAGSPE</sequence>
<dbReference type="AlphaFoldDB" id="A0A3M2LM20"/>
<dbReference type="Pfam" id="PF02518">
    <property type="entry name" value="HATPase_c"/>
    <property type="match status" value="1"/>
</dbReference>
<keyword evidence="9" id="KW-1133">Transmembrane helix</keyword>
<evidence type="ECO:0000256" key="9">
    <source>
        <dbReference type="SAM" id="Phobius"/>
    </source>
</evidence>
<keyword evidence="5" id="KW-0547">Nucleotide-binding</keyword>
<comment type="catalytic activity">
    <reaction evidence="1">
        <text>ATP + protein L-histidine = ADP + protein N-phospho-L-histidine.</text>
        <dbReference type="EC" id="2.7.13.3"/>
    </reaction>
</comment>
<dbReference type="GO" id="GO:0046983">
    <property type="term" value="F:protein dimerization activity"/>
    <property type="evidence" value="ECO:0007669"/>
    <property type="project" value="InterPro"/>
</dbReference>
<keyword evidence="3" id="KW-0597">Phosphoprotein</keyword>
<dbReference type="InterPro" id="IPR003594">
    <property type="entry name" value="HATPase_dom"/>
</dbReference>
<accession>A0A3M2LM20</accession>
<evidence type="ECO:0000256" key="4">
    <source>
        <dbReference type="ARBA" id="ARBA00022679"/>
    </source>
</evidence>
<dbReference type="InterPro" id="IPR011712">
    <property type="entry name" value="Sig_transdc_His_kin_sub3_dim/P"/>
</dbReference>
<reference evidence="11 12" key="1">
    <citation type="submission" date="2018-10" db="EMBL/GenBank/DDBJ databases">
        <title>Isolation from soil.</title>
        <authorList>
            <person name="Hu J."/>
        </authorList>
    </citation>
    <scope>NUCLEOTIDE SEQUENCE [LARGE SCALE GENOMIC DNA]</scope>
    <source>
        <strain evidence="11 12">NEAU-Ht49</strain>
    </source>
</reference>
<keyword evidence="12" id="KW-1185">Reference proteome</keyword>
<protein>
    <recommendedName>
        <fullName evidence="2">histidine kinase</fullName>
        <ecNumber evidence="2">2.7.13.3</ecNumber>
    </recommendedName>
</protein>
<evidence type="ECO:0000313" key="11">
    <source>
        <dbReference type="EMBL" id="RMI38166.1"/>
    </source>
</evidence>
<proteinExistence type="predicted"/>
<dbReference type="RefSeq" id="WP_122198539.1">
    <property type="nucleotide sequence ID" value="NZ_JBHSKC010000003.1"/>
</dbReference>
<dbReference type="CDD" id="cd16917">
    <property type="entry name" value="HATPase_UhpB-NarQ-NarX-like"/>
    <property type="match status" value="1"/>
</dbReference>
<keyword evidence="8" id="KW-0902">Two-component regulatory system</keyword>
<dbReference type="EMBL" id="RFFG01000091">
    <property type="protein sequence ID" value="RMI38166.1"/>
    <property type="molecule type" value="Genomic_DNA"/>
</dbReference>